<evidence type="ECO:0000256" key="4">
    <source>
        <dbReference type="ARBA" id="ARBA00022723"/>
    </source>
</evidence>
<feature type="region of interest" description="Disordered" evidence="9">
    <location>
        <begin position="270"/>
        <end position="296"/>
    </location>
</feature>
<dbReference type="SMART" id="SM01057">
    <property type="entry name" value="Carb_anhydrase"/>
    <property type="match status" value="1"/>
</dbReference>
<feature type="signal peptide" evidence="8">
    <location>
        <begin position="1"/>
        <end position="19"/>
    </location>
</feature>
<dbReference type="EC" id="4.2.1.1" evidence="3 8"/>
<dbReference type="InterPro" id="IPR036398">
    <property type="entry name" value="CA_dom_sf"/>
</dbReference>
<dbReference type="Proteomes" id="UP000050761">
    <property type="component" value="Unassembled WGS sequence"/>
</dbReference>
<keyword evidence="8" id="KW-0732">Signal</keyword>
<accession>A0A3P7YCZ4</accession>
<dbReference type="GO" id="GO:0008270">
    <property type="term" value="F:zinc ion binding"/>
    <property type="evidence" value="ECO:0007669"/>
    <property type="project" value="UniProtKB-UniRule"/>
</dbReference>
<feature type="compositionally biased region" description="Low complexity" evidence="9">
    <location>
        <begin position="274"/>
        <end position="288"/>
    </location>
</feature>
<name>A0A3P7YCZ4_HELPZ</name>
<feature type="chain" id="PRO_5044515912" description="Carbonic anhydrase" evidence="8">
    <location>
        <begin position="20"/>
        <end position="296"/>
    </location>
</feature>
<keyword evidence="10" id="KW-0472">Membrane</keyword>
<dbReference type="PANTHER" id="PTHR18952">
    <property type="entry name" value="CARBONIC ANHYDRASE"/>
    <property type="match status" value="1"/>
</dbReference>
<organism evidence="12">
    <name type="scientific">Heligmosomoides polygyrus</name>
    <name type="common">Parasitic roundworm</name>
    <dbReference type="NCBI Taxonomy" id="6339"/>
    <lineage>
        <taxon>Eukaryota</taxon>
        <taxon>Metazoa</taxon>
        <taxon>Ecdysozoa</taxon>
        <taxon>Nematoda</taxon>
        <taxon>Chromadorea</taxon>
        <taxon>Rhabditida</taxon>
        <taxon>Rhabditina</taxon>
        <taxon>Rhabditomorpha</taxon>
        <taxon>Strongyloidea</taxon>
        <taxon>Heligmosomidae</taxon>
        <taxon>Heligmosomoides</taxon>
    </lineage>
</organism>
<dbReference type="Gene3D" id="3.10.200.10">
    <property type="entry name" value="Alpha carbonic anhydrase"/>
    <property type="match status" value="1"/>
</dbReference>
<evidence type="ECO:0000256" key="3">
    <source>
        <dbReference type="ARBA" id="ARBA00012925"/>
    </source>
</evidence>
<keyword evidence="5 8" id="KW-0862">Zinc</keyword>
<feature type="transmembrane region" description="Helical" evidence="10">
    <location>
        <begin position="240"/>
        <end position="262"/>
    </location>
</feature>
<evidence type="ECO:0000313" key="14">
    <source>
        <dbReference type="WBParaSite" id="HPBE_0001049101-mRNA-1"/>
    </source>
</evidence>
<reference evidence="12 13" key="1">
    <citation type="submission" date="2018-11" db="EMBL/GenBank/DDBJ databases">
        <authorList>
            <consortium name="Pathogen Informatics"/>
        </authorList>
    </citation>
    <scope>NUCLEOTIDE SEQUENCE [LARGE SCALE GENOMIC DNA]</scope>
</reference>
<dbReference type="PANTHER" id="PTHR18952:SF265">
    <property type="entry name" value="CARBONIC ANHYDRASE"/>
    <property type="match status" value="1"/>
</dbReference>
<evidence type="ECO:0000256" key="1">
    <source>
        <dbReference type="ARBA" id="ARBA00002904"/>
    </source>
</evidence>
<keyword evidence="10" id="KW-1133">Transmembrane helix</keyword>
<evidence type="ECO:0000256" key="2">
    <source>
        <dbReference type="ARBA" id="ARBA00010718"/>
    </source>
</evidence>
<evidence type="ECO:0000256" key="7">
    <source>
        <dbReference type="ARBA" id="ARBA00048348"/>
    </source>
</evidence>
<evidence type="ECO:0000259" key="11">
    <source>
        <dbReference type="PROSITE" id="PS51144"/>
    </source>
</evidence>
<gene>
    <name evidence="12" type="ORF">HPBE_LOCUS10492</name>
</gene>
<protein>
    <recommendedName>
        <fullName evidence="3 8">Carbonic anhydrase</fullName>
        <ecNumber evidence="3 8">4.2.1.1</ecNumber>
    </recommendedName>
</protein>
<evidence type="ECO:0000256" key="10">
    <source>
        <dbReference type="SAM" id="Phobius"/>
    </source>
</evidence>
<dbReference type="WBParaSite" id="HPBE_0001049101-mRNA-1">
    <property type="protein sequence ID" value="HPBE_0001049101-mRNA-1"/>
    <property type="gene ID" value="HPBE_0001049101"/>
</dbReference>
<dbReference type="InterPro" id="IPR023561">
    <property type="entry name" value="Carbonic_anhydrase_a-class"/>
</dbReference>
<dbReference type="GO" id="GO:0004089">
    <property type="term" value="F:carbonate dehydratase activity"/>
    <property type="evidence" value="ECO:0007669"/>
    <property type="project" value="UniProtKB-UniRule"/>
</dbReference>
<keyword evidence="13" id="KW-1185">Reference proteome</keyword>
<keyword evidence="4 8" id="KW-0479">Metal-binding</keyword>
<proteinExistence type="inferred from homology"/>
<evidence type="ECO:0000313" key="12">
    <source>
        <dbReference type="EMBL" id="VDO85261.1"/>
    </source>
</evidence>
<evidence type="ECO:0000256" key="9">
    <source>
        <dbReference type="SAM" id="MobiDB-lite"/>
    </source>
</evidence>
<reference evidence="14" key="2">
    <citation type="submission" date="2019-09" db="UniProtKB">
        <authorList>
            <consortium name="WormBaseParasite"/>
        </authorList>
    </citation>
    <scope>IDENTIFICATION</scope>
</reference>
<dbReference type="InterPro" id="IPR001148">
    <property type="entry name" value="CA_dom"/>
</dbReference>
<feature type="compositionally biased region" description="Basic and acidic residues" evidence="9">
    <location>
        <begin position="28"/>
        <end position="38"/>
    </location>
</feature>
<dbReference type="AlphaFoldDB" id="A0A3P7YCZ4"/>
<evidence type="ECO:0000256" key="8">
    <source>
        <dbReference type="RuleBase" id="RU367011"/>
    </source>
</evidence>
<keyword evidence="6 8" id="KW-0456">Lyase</keyword>
<evidence type="ECO:0000313" key="13">
    <source>
        <dbReference type="Proteomes" id="UP000050761"/>
    </source>
</evidence>
<dbReference type="PROSITE" id="PS51144">
    <property type="entry name" value="ALPHA_CA_2"/>
    <property type="match status" value="1"/>
</dbReference>
<keyword evidence="10" id="KW-0812">Transmembrane</keyword>
<comment type="function">
    <text evidence="1 8">Reversible hydration of carbon dioxide.</text>
</comment>
<dbReference type="Pfam" id="PF00194">
    <property type="entry name" value="Carb_anhydrase"/>
    <property type="match status" value="1"/>
</dbReference>
<dbReference type="OrthoDB" id="429145at2759"/>
<sequence length="296" mass="33115">MRVLTLLLLYFCVEQHLLAVFPHTGQGEETKHQRDQSGQKRQKNVCREGRRQSPIDLDLGGNLSKRYFLRQLHFHWNSEHTINGLHYPLEAHLVHAGEDFNPKTDDIAGSVVIVAVLFRLAEEDLSGIDAVLSATYDFKPRVPISSFNPAVVLPNDLSSFFTYSVLGKQKAVTFQLSLLTAPKRSLVSTIIQLATQAGREEDNTPLWERNSRPVQHSNGRKLLLNKSGKAVKEDEIIQEVVIIVLVFVSLMLVPPFLIMWVIQKKASLADPDQTSSSQGSTNRSSTTTAHRASARV</sequence>
<dbReference type="EMBL" id="UZAH01026780">
    <property type="protein sequence ID" value="VDO85261.1"/>
    <property type="molecule type" value="Genomic_DNA"/>
</dbReference>
<evidence type="ECO:0000256" key="6">
    <source>
        <dbReference type="ARBA" id="ARBA00023239"/>
    </source>
</evidence>
<feature type="domain" description="Alpha-carbonic anhydrase" evidence="11">
    <location>
        <begin position="1"/>
        <end position="226"/>
    </location>
</feature>
<comment type="catalytic activity">
    <reaction evidence="7 8">
        <text>hydrogencarbonate + H(+) = CO2 + H2O</text>
        <dbReference type="Rhea" id="RHEA:10748"/>
        <dbReference type="ChEBI" id="CHEBI:15377"/>
        <dbReference type="ChEBI" id="CHEBI:15378"/>
        <dbReference type="ChEBI" id="CHEBI:16526"/>
        <dbReference type="ChEBI" id="CHEBI:17544"/>
        <dbReference type="EC" id="4.2.1.1"/>
    </reaction>
</comment>
<dbReference type="InterPro" id="IPR018338">
    <property type="entry name" value="Carbonic_anhydrase_a-class_CS"/>
</dbReference>
<comment type="cofactor">
    <cofactor evidence="8">
        <name>Zn(2+)</name>
        <dbReference type="ChEBI" id="CHEBI:29105"/>
    </cofactor>
</comment>
<dbReference type="PROSITE" id="PS00162">
    <property type="entry name" value="ALPHA_CA_1"/>
    <property type="match status" value="1"/>
</dbReference>
<comment type="similarity">
    <text evidence="2 8">Belongs to the alpha-carbonic anhydrase family.</text>
</comment>
<dbReference type="SUPFAM" id="SSF51069">
    <property type="entry name" value="Carbonic anhydrase"/>
    <property type="match status" value="1"/>
</dbReference>
<feature type="region of interest" description="Disordered" evidence="9">
    <location>
        <begin position="28"/>
        <end position="48"/>
    </location>
</feature>
<evidence type="ECO:0000256" key="5">
    <source>
        <dbReference type="ARBA" id="ARBA00022833"/>
    </source>
</evidence>